<reference evidence="4 5" key="1">
    <citation type="journal article" date="2023" name="Nucleic Acids Res.">
        <title>The hologenome of Daphnia magna reveals possible DNA methylation and microbiome-mediated evolution of the host genome.</title>
        <authorList>
            <person name="Chaturvedi A."/>
            <person name="Li X."/>
            <person name="Dhandapani V."/>
            <person name="Marshall H."/>
            <person name="Kissane S."/>
            <person name="Cuenca-Cambronero M."/>
            <person name="Asole G."/>
            <person name="Calvet F."/>
            <person name="Ruiz-Romero M."/>
            <person name="Marangio P."/>
            <person name="Guigo R."/>
            <person name="Rago D."/>
            <person name="Mirbahai L."/>
            <person name="Eastwood N."/>
            <person name="Colbourne J.K."/>
            <person name="Zhou J."/>
            <person name="Mallon E."/>
            <person name="Orsini L."/>
        </authorList>
    </citation>
    <scope>NUCLEOTIDE SEQUENCE [LARGE SCALE GENOMIC DNA]</scope>
    <source>
        <strain evidence="4">LRV0_1</strain>
    </source>
</reference>
<dbReference type="Proteomes" id="UP001234178">
    <property type="component" value="Unassembled WGS sequence"/>
</dbReference>
<feature type="compositionally biased region" description="Basic and acidic residues" evidence="2">
    <location>
        <begin position="105"/>
        <end position="137"/>
    </location>
</feature>
<feature type="region of interest" description="Disordered" evidence="2">
    <location>
        <begin position="100"/>
        <end position="137"/>
    </location>
</feature>
<dbReference type="Gene3D" id="3.10.129.10">
    <property type="entry name" value="Hotdog Thioesterase"/>
    <property type="match status" value="1"/>
</dbReference>
<evidence type="ECO:0000256" key="1">
    <source>
        <dbReference type="ARBA" id="ARBA00022801"/>
    </source>
</evidence>
<sequence length="137" mass="15270">MNKYVLPSHANALGNVFGGQVMAWVDVGGAIAAQRHSGRNPVKIGEVIHLEAQVPATFKTSLEVHIRVEGENPRTGERWPCVDAMLTFVAIDDHGRPLPVPPHYLTDEIAQKNQRPGEERREKRLEKSHAARPQTDR</sequence>
<protein>
    <recommendedName>
        <fullName evidence="3">HotDog ACOT-type domain-containing protein</fullName>
    </recommendedName>
</protein>
<dbReference type="InterPro" id="IPR029069">
    <property type="entry name" value="HotDog_dom_sf"/>
</dbReference>
<feature type="domain" description="HotDog ACOT-type" evidence="3">
    <location>
        <begin position="1"/>
        <end position="94"/>
    </location>
</feature>
<evidence type="ECO:0000313" key="5">
    <source>
        <dbReference type="Proteomes" id="UP001234178"/>
    </source>
</evidence>
<dbReference type="PROSITE" id="PS51770">
    <property type="entry name" value="HOTDOG_ACOT"/>
    <property type="match status" value="1"/>
</dbReference>
<evidence type="ECO:0000256" key="2">
    <source>
        <dbReference type="SAM" id="MobiDB-lite"/>
    </source>
</evidence>
<comment type="caution">
    <text evidence="4">The sequence shown here is derived from an EMBL/GenBank/DDBJ whole genome shotgun (WGS) entry which is preliminary data.</text>
</comment>
<dbReference type="CDD" id="cd03442">
    <property type="entry name" value="BFIT_BACH"/>
    <property type="match status" value="1"/>
</dbReference>
<dbReference type="Pfam" id="PF03061">
    <property type="entry name" value="4HBT"/>
    <property type="match status" value="1"/>
</dbReference>
<organism evidence="4 5">
    <name type="scientific">Daphnia magna</name>
    <dbReference type="NCBI Taxonomy" id="35525"/>
    <lineage>
        <taxon>Eukaryota</taxon>
        <taxon>Metazoa</taxon>
        <taxon>Ecdysozoa</taxon>
        <taxon>Arthropoda</taxon>
        <taxon>Crustacea</taxon>
        <taxon>Branchiopoda</taxon>
        <taxon>Diplostraca</taxon>
        <taxon>Cladocera</taxon>
        <taxon>Anomopoda</taxon>
        <taxon>Daphniidae</taxon>
        <taxon>Daphnia</taxon>
    </lineage>
</organism>
<name>A0ABR0B978_9CRUS</name>
<dbReference type="PANTHER" id="PTHR11049">
    <property type="entry name" value="ACYL COENZYME A THIOESTER HYDROLASE"/>
    <property type="match status" value="1"/>
</dbReference>
<evidence type="ECO:0000313" key="4">
    <source>
        <dbReference type="EMBL" id="KAK4045139.1"/>
    </source>
</evidence>
<proteinExistence type="predicted"/>
<keyword evidence="1" id="KW-0378">Hydrolase</keyword>
<gene>
    <name evidence="4" type="ORF">OUZ56_032547</name>
</gene>
<keyword evidence="5" id="KW-1185">Reference proteome</keyword>
<dbReference type="InterPro" id="IPR033120">
    <property type="entry name" value="HOTDOG_ACOT"/>
</dbReference>
<dbReference type="PANTHER" id="PTHR11049:SF16">
    <property type="entry name" value="PROTEIN VDLD"/>
    <property type="match status" value="1"/>
</dbReference>
<accession>A0ABR0B978</accession>
<dbReference type="EMBL" id="JAOYFB010000041">
    <property type="protein sequence ID" value="KAK4045139.1"/>
    <property type="molecule type" value="Genomic_DNA"/>
</dbReference>
<evidence type="ECO:0000259" key="3">
    <source>
        <dbReference type="PROSITE" id="PS51770"/>
    </source>
</evidence>
<dbReference type="InterPro" id="IPR006683">
    <property type="entry name" value="Thioestr_dom"/>
</dbReference>
<dbReference type="InterPro" id="IPR040170">
    <property type="entry name" value="Cytosol_ACT"/>
</dbReference>
<dbReference type="SUPFAM" id="SSF54637">
    <property type="entry name" value="Thioesterase/thiol ester dehydrase-isomerase"/>
    <property type="match status" value="1"/>
</dbReference>